<name>A0A1M6I1X8_MALRU</name>
<protein>
    <recommendedName>
        <fullName evidence="3">Flagellar Assembly Protein A N-terminal region domain-containing protein</fullName>
    </recommendedName>
</protein>
<dbReference type="InterPro" id="IPR005646">
    <property type="entry name" value="FapA"/>
</dbReference>
<feature type="region of interest" description="Disordered" evidence="2">
    <location>
        <begin position="42"/>
        <end position="62"/>
    </location>
</feature>
<dbReference type="PANTHER" id="PTHR38032">
    <property type="entry name" value="POLYMERASE-RELATED"/>
    <property type="match status" value="1"/>
</dbReference>
<evidence type="ECO:0000256" key="2">
    <source>
        <dbReference type="SAM" id="MobiDB-lite"/>
    </source>
</evidence>
<dbReference type="InterPro" id="IPR046866">
    <property type="entry name" value="FapA_N"/>
</dbReference>
<dbReference type="PANTHER" id="PTHR38032:SF1">
    <property type="entry name" value="RNA-BINDING PROTEIN KHPB N-TERMINAL DOMAIN-CONTAINING PROTEIN"/>
    <property type="match status" value="1"/>
</dbReference>
<feature type="domain" description="Flagellar Assembly Protein A N-terminal region" evidence="3">
    <location>
        <begin position="64"/>
        <end position="213"/>
    </location>
</feature>
<evidence type="ECO:0000313" key="4">
    <source>
        <dbReference type="EMBL" id="SHJ28467.1"/>
    </source>
</evidence>
<gene>
    <name evidence="4" type="ORF">SAMN02745165_01977</name>
</gene>
<keyword evidence="1" id="KW-0175">Coiled coil</keyword>
<evidence type="ECO:0000259" key="3">
    <source>
        <dbReference type="Pfam" id="PF20250"/>
    </source>
</evidence>
<dbReference type="AlphaFoldDB" id="A0A1M6I1X8"/>
<reference evidence="4 5" key="1">
    <citation type="submission" date="2016-11" db="EMBL/GenBank/DDBJ databases">
        <authorList>
            <person name="Jaros S."/>
            <person name="Januszkiewicz K."/>
            <person name="Wedrychowicz H."/>
        </authorList>
    </citation>
    <scope>NUCLEOTIDE SEQUENCE [LARGE SCALE GENOMIC DNA]</scope>
    <source>
        <strain evidence="4 5">DSM 5091</strain>
    </source>
</reference>
<keyword evidence="5" id="KW-1185">Reference proteome</keyword>
<feature type="compositionally biased region" description="Low complexity" evidence="2">
    <location>
        <begin position="53"/>
        <end position="62"/>
    </location>
</feature>
<dbReference type="InterPro" id="IPR046865">
    <property type="entry name" value="FapA_b_solenoid"/>
</dbReference>
<dbReference type="Pfam" id="PF03961">
    <property type="entry name" value="FapA"/>
    <property type="match status" value="1"/>
</dbReference>
<dbReference type="EMBL" id="FQZT01000006">
    <property type="protein sequence ID" value="SHJ28467.1"/>
    <property type="molecule type" value="Genomic_DNA"/>
</dbReference>
<dbReference type="Pfam" id="PF20250">
    <property type="entry name" value="FapA_N"/>
    <property type="match status" value="1"/>
</dbReference>
<sequence length="530" mass="58128">MTEQDEQPISDLLCEIEKPGFRVCLQLANNRMECRADLMILPPEPEPEPEPPAFEAENSSPPRKLPAYELIAQLKQHHVDNIDIAAIYDFCAAVESGVEQQAILLARGTEPKTGADGWFELMVKTSGDEAEFIEDAHGRVDLRTRHAYTEIEAGQKIGILHQPQEGIPGCTVNGEVIPAERGRIYSLVAGEGVELKFDGRVAFATREGRALLERQVLTVVDQLVVSGDLDLKTGNIDFHGFVEVKGDVLDEFHIKASKGIKVGGVVGACRLESDGLVEIGSMAGKETGEVICKGDLKAGFLNQVKVECHGNVLVTNEIRNSDVKATGAIVVERGSIIGGSCVALEGIEAKILGATSGLETRLVAGVYFPDADRFDFLHRRRKVVDEQIERLRGTIGPLERLTNLDETTEKRLAILTEQWEKLEVERDSLQAEEKASTKQEQVTSNPKINVGSQLYDGVLIHLGNSSYKYKMVRKGPMSIIENTKRGGFRYLSLTPLPKLATELEQKEIEAERAAIQGPADASPENNKEES</sequence>
<accession>A0A1M6I1X8</accession>
<evidence type="ECO:0000313" key="5">
    <source>
        <dbReference type="Proteomes" id="UP000184171"/>
    </source>
</evidence>
<evidence type="ECO:0000256" key="1">
    <source>
        <dbReference type="SAM" id="Coils"/>
    </source>
</evidence>
<feature type="region of interest" description="Disordered" evidence="2">
    <location>
        <begin position="510"/>
        <end position="530"/>
    </location>
</feature>
<dbReference type="OrthoDB" id="9760122at2"/>
<proteinExistence type="predicted"/>
<dbReference type="RefSeq" id="WP_072908395.1">
    <property type="nucleotide sequence ID" value="NZ_FQZT01000006.1"/>
</dbReference>
<feature type="coiled-coil region" evidence="1">
    <location>
        <begin position="398"/>
        <end position="432"/>
    </location>
</feature>
<organism evidence="4 5">
    <name type="scientific">Malonomonas rubra DSM 5091</name>
    <dbReference type="NCBI Taxonomy" id="1122189"/>
    <lineage>
        <taxon>Bacteria</taxon>
        <taxon>Pseudomonadati</taxon>
        <taxon>Thermodesulfobacteriota</taxon>
        <taxon>Desulfuromonadia</taxon>
        <taxon>Desulfuromonadales</taxon>
        <taxon>Geopsychrobacteraceae</taxon>
        <taxon>Malonomonas</taxon>
    </lineage>
</organism>
<dbReference type="STRING" id="1122189.SAMN02745165_01977"/>
<dbReference type="Proteomes" id="UP000184171">
    <property type="component" value="Unassembled WGS sequence"/>
</dbReference>